<proteinExistence type="predicted"/>
<protein>
    <submittedName>
        <fullName evidence="2">Uncharacterized protein</fullName>
    </submittedName>
</protein>
<sequence>MITHRQKQFGIIAFAIIFLIILEYNIHQNVRARLIAEKPVQDDHSNDPLEQLLAFSTTTGTTSSESSTATDFYDHLKAIVASLVEAGVIDIPATSAETASAPDQTLVGHTVAPVETSTSNYLPDFLNLVQTTSTELSLPTELPLPIELSLPTDLSLPTEVMSIQWEDSDWQGNDQIPTAVPWGGTPTQSPSYAIISQLSFETVEPEPQDYQYSRALVIARTTKEDISWIDEAFGDDPLLEKAIYTVDNPVEPYILPANKGHEVMAYLTFIIDFYDDLPDISIFMHAHATAWHNNELLEMSSAEMLKHMNFRKVIRDGYVNLRCHRYPSCPDHLFPIAKNNSEASIPEEAVFADAWKEILPFEDVPEVVSQPCCGQFAVSRERIQMLPRAQYEHFRRWLMYTTLEDRVSGRVWEYIYQYIWLGVQQLCPKEHVCYCDLYGVCFGGEAYYEDYYAKKSHVDVLERLSNAQVEAGGNKTWPVDYVELVSTAQEAVKADLRNAFLRGSDPYNRAVEVERPFKPGDGF</sequence>
<evidence type="ECO:0000313" key="3">
    <source>
        <dbReference type="Proteomes" id="UP001175001"/>
    </source>
</evidence>
<keyword evidence="3" id="KW-1185">Reference proteome</keyword>
<keyword evidence="1" id="KW-1133">Transmembrane helix</keyword>
<dbReference type="PANTHER" id="PTHR37490:SF3">
    <property type="entry name" value="DUF3431 DOMAIN CONTAINING PROTEIN"/>
    <property type="match status" value="1"/>
</dbReference>
<dbReference type="EMBL" id="JAUJDW010000039">
    <property type="protein sequence ID" value="KAK0650132.1"/>
    <property type="molecule type" value="Genomic_DNA"/>
</dbReference>
<comment type="caution">
    <text evidence="2">The sequence shown here is derived from an EMBL/GenBank/DDBJ whole genome shotgun (WGS) entry which is preliminary data.</text>
</comment>
<evidence type="ECO:0000256" key="1">
    <source>
        <dbReference type="SAM" id="Phobius"/>
    </source>
</evidence>
<name>A0AA39YCI0_9PEZI</name>
<keyword evidence="1" id="KW-0472">Membrane</keyword>
<dbReference type="AlphaFoldDB" id="A0AA39YCI0"/>
<gene>
    <name evidence="2" type="ORF">DIS24_g7128</name>
</gene>
<dbReference type="PANTHER" id="PTHR37490">
    <property type="entry name" value="EXPRESSED PROTEIN"/>
    <property type="match status" value="1"/>
</dbReference>
<dbReference type="Pfam" id="PF11913">
    <property type="entry name" value="DUF3431"/>
    <property type="match status" value="1"/>
</dbReference>
<reference evidence="2" key="1">
    <citation type="submission" date="2023-06" db="EMBL/GenBank/DDBJ databases">
        <title>Multi-omics analyses reveal the molecular pathogenesis toolkit of Lasiodiplodia hormozganensis, a cross-kingdom pathogen.</title>
        <authorList>
            <person name="Felix C."/>
            <person name="Meneses R."/>
            <person name="Goncalves M.F.M."/>
            <person name="Tilleman L."/>
            <person name="Duarte A.S."/>
            <person name="Jorrin-Novo J.V."/>
            <person name="Van De Peer Y."/>
            <person name="Deforce D."/>
            <person name="Van Nieuwerburgh F."/>
            <person name="Esteves A.C."/>
            <person name="Alves A."/>
        </authorList>
    </citation>
    <scope>NUCLEOTIDE SEQUENCE</scope>
    <source>
        <strain evidence="2">CBS 339.90</strain>
    </source>
</reference>
<feature type="transmembrane region" description="Helical" evidence="1">
    <location>
        <begin position="9"/>
        <end position="26"/>
    </location>
</feature>
<keyword evidence="1" id="KW-0812">Transmembrane</keyword>
<dbReference type="Proteomes" id="UP001175001">
    <property type="component" value="Unassembled WGS sequence"/>
</dbReference>
<accession>A0AA39YCI0</accession>
<organism evidence="2 3">
    <name type="scientific">Lasiodiplodia hormozganensis</name>
    <dbReference type="NCBI Taxonomy" id="869390"/>
    <lineage>
        <taxon>Eukaryota</taxon>
        <taxon>Fungi</taxon>
        <taxon>Dikarya</taxon>
        <taxon>Ascomycota</taxon>
        <taxon>Pezizomycotina</taxon>
        <taxon>Dothideomycetes</taxon>
        <taxon>Dothideomycetes incertae sedis</taxon>
        <taxon>Botryosphaeriales</taxon>
        <taxon>Botryosphaeriaceae</taxon>
        <taxon>Lasiodiplodia</taxon>
    </lineage>
</organism>
<dbReference type="InterPro" id="IPR021838">
    <property type="entry name" value="DUF3431"/>
</dbReference>
<evidence type="ECO:0000313" key="2">
    <source>
        <dbReference type="EMBL" id="KAK0650132.1"/>
    </source>
</evidence>